<evidence type="ECO:0000256" key="8">
    <source>
        <dbReference type="ARBA" id="ARBA00052530"/>
    </source>
</evidence>
<dbReference type="FunCoup" id="T1G5P2">
    <property type="interactions" value="247"/>
</dbReference>
<evidence type="ECO:0000259" key="10">
    <source>
        <dbReference type="Pfam" id="PF03015"/>
    </source>
</evidence>
<dbReference type="FunFam" id="3.40.50.720:FF:000143">
    <property type="entry name" value="Fatty acyl-CoA reductase"/>
    <property type="match status" value="1"/>
</dbReference>
<dbReference type="InterPro" id="IPR033640">
    <property type="entry name" value="FAR_C"/>
</dbReference>
<evidence type="ECO:0000256" key="2">
    <source>
        <dbReference type="ARBA" id="ARBA00005928"/>
    </source>
</evidence>
<proteinExistence type="inferred from homology"/>
<dbReference type="Pfam" id="PF07993">
    <property type="entry name" value="NAD_binding_4"/>
    <property type="match status" value="1"/>
</dbReference>
<comment type="subcellular location">
    <subcellularLocation>
        <location evidence="1">Membrane</location>
        <topology evidence="1">Multi-pass membrane protein</topology>
    </subcellularLocation>
</comment>
<dbReference type="EMBL" id="AMQM01006020">
    <property type="status" value="NOT_ANNOTATED_CDS"/>
    <property type="molecule type" value="Genomic_DNA"/>
</dbReference>
<gene>
    <name evidence="13" type="primary">20216389</name>
    <name evidence="12" type="ORF">HELRODRAFT_84823</name>
</gene>
<dbReference type="PANTHER" id="PTHR11011">
    <property type="entry name" value="MALE STERILITY PROTEIN 2-RELATED"/>
    <property type="match status" value="1"/>
</dbReference>
<dbReference type="PANTHER" id="PTHR11011:SF116">
    <property type="entry name" value="FATTY ACYL-COA REDUCTASE CG5065-RELATED"/>
    <property type="match status" value="1"/>
</dbReference>
<dbReference type="OrthoDB" id="429813at2759"/>
<sequence>SKMSNIVDFYKDRTLFITGVTGFMGKVLLEKLLRSCPGLKKVYLLMRPKKGHDIRTRLNQLIESKLFDDIRENMLNVHEKVIPVAGDIMEPKLGLSEEEEKILIEEVSIVFHSAATVRFDEPLKMSVQLNIIGVNRILDLCKKMQHLDALIHISTAYANCDRHLISEKIYQPPITASKIVSAMEWMDDEVVQALTPKIIQPRPNTYTFTKAIAEHLIAEKSENLPVAIVRPSIVGASWQEPLQGWVDNFNGPSGLLVAIGKGILRVMMGNNSACADLVPVDMAVNLIIASAWSTATYGHNGLQIFNCTTGLQNRLTWGQIEKASMDCFSRNPVDVPVRLPNPKFTLNRTYYLLQRWFDHFLPAWFMDIGLKLCGQKPILMRLQRRLWKSVSCMEFFTSHEWKFEDDNVRKLYANMSERDQKDFNFDVKQIHWPTYLENYCLGVKRFVLKEDMKNLLKARKAFYRLVGWLAGWLAGWLIG</sequence>
<comment type="function">
    <text evidence="9">Catalyzes the reduction of fatty acyl-CoA to fatty alcohols.</text>
</comment>
<dbReference type="AlphaFoldDB" id="T1G5P2"/>
<dbReference type="EMBL" id="KB097222">
    <property type="protein sequence ID" value="ESN98121.1"/>
    <property type="molecule type" value="Genomic_DNA"/>
</dbReference>
<dbReference type="Pfam" id="PF03015">
    <property type="entry name" value="Sterile"/>
    <property type="match status" value="1"/>
</dbReference>
<dbReference type="KEGG" id="hro:HELRODRAFT_84823"/>
<evidence type="ECO:0000313" key="13">
    <source>
        <dbReference type="EnsemblMetazoa" id="HelroP84823"/>
    </source>
</evidence>
<comment type="catalytic activity">
    <reaction evidence="8 9">
        <text>a long-chain fatty acyl-CoA + 2 NADPH + 2 H(+) = a long-chain primary fatty alcohol + 2 NADP(+) + CoA</text>
        <dbReference type="Rhea" id="RHEA:52716"/>
        <dbReference type="ChEBI" id="CHEBI:15378"/>
        <dbReference type="ChEBI" id="CHEBI:57287"/>
        <dbReference type="ChEBI" id="CHEBI:57783"/>
        <dbReference type="ChEBI" id="CHEBI:58349"/>
        <dbReference type="ChEBI" id="CHEBI:77396"/>
        <dbReference type="ChEBI" id="CHEBI:83139"/>
        <dbReference type="EC" id="1.2.1.84"/>
    </reaction>
</comment>
<keyword evidence="9" id="KW-0521">NADP</keyword>
<dbReference type="eggNOG" id="KOG1221">
    <property type="taxonomic scope" value="Eukaryota"/>
</dbReference>
<dbReference type="InterPro" id="IPR013120">
    <property type="entry name" value="FAR_NAD-bd"/>
</dbReference>
<dbReference type="InterPro" id="IPR026055">
    <property type="entry name" value="FAR"/>
</dbReference>
<dbReference type="SUPFAM" id="SSF51735">
    <property type="entry name" value="NAD(P)-binding Rossmann-fold domains"/>
    <property type="match status" value="1"/>
</dbReference>
<dbReference type="CTD" id="20216389"/>
<dbReference type="InterPro" id="IPR036291">
    <property type="entry name" value="NAD(P)-bd_dom_sf"/>
</dbReference>
<keyword evidence="3 9" id="KW-0444">Lipid biosynthesis</keyword>
<dbReference type="GO" id="GO:0035336">
    <property type="term" value="P:long-chain fatty-acyl-CoA metabolic process"/>
    <property type="evidence" value="ECO:0000318"/>
    <property type="project" value="GO_Central"/>
</dbReference>
<dbReference type="RefSeq" id="XP_009023709.1">
    <property type="nucleotide sequence ID" value="XM_009025461.1"/>
</dbReference>
<keyword evidence="14" id="KW-1185">Reference proteome</keyword>
<evidence type="ECO:0000313" key="14">
    <source>
        <dbReference type="Proteomes" id="UP000015101"/>
    </source>
</evidence>
<evidence type="ECO:0000256" key="9">
    <source>
        <dbReference type="RuleBase" id="RU363097"/>
    </source>
</evidence>
<dbReference type="HOGENOM" id="CLU_024661_0_2_1"/>
<keyword evidence="9" id="KW-0560">Oxidoreductase</keyword>
<evidence type="ECO:0000313" key="12">
    <source>
        <dbReference type="EMBL" id="ESN98121.1"/>
    </source>
</evidence>
<evidence type="ECO:0000256" key="1">
    <source>
        <dbReference type="ARBA" id="ARBA00004141"/>
    </source>
</evidence>
<dbReference type="GO" id="GO:0005777">
    <property type="term" value="C:peroxisome"/>
    <property type="evidence" value="ECO:0000318"/>
    <property type="project" value="GO_Central"/>
</dbReference>
<keyword evidence="4" id="KW-0812">Transmembrane</keyword>
<evidence type="ECO:0000259" key="11">
    <source>
        <dbReference type="Pfam" id="PF07993"/>
    </source>
</evidence>
<evidence type="ECO:0000256" key="7">
    <source>
        <dbReference type="ARBA" id="ARBA00023136"/>
    </source>
</evidence>
<reference evidence="13" key="3">
    <citation type="submission" date="2015-06" db="UniProtKB">
        <authorList>
            <consortium name="EnsemblMetazoa"/>
        </authorList>
    </citation>
    <scope>IDENTIFICATION</scope>
</reference>
<dbReference type="CDD" id="cd05236">
    <property type="entry name" value="FAR-N_SDR_e"/>
    <property type="match status" value="1"/>
</dbReference>
<evidence type="ECO:0000256" key="5">
    <source>
        <dbReference type="ARBA" id="ARBA00022989"/>
    </source>
</evidence>
<dbReference type="GO" id="GO:0016020">
    <property type="term" value="C:membrane"/>
    <property type="evidence" value="ECO:0007669"/>
    <property type="project" value="UniProtKB-SubCell"/>
</dbReference>
<feature type="domain" description="Thioester reductase (TE)" evidence="11">
    <location>
        <begin position="17"/>
        <end position="287"/>
    </location>
</feature>
<comment type="similarity">
    <text evidence="2 9">Belongs to the fatty acyl-CoA reductase family.</text>
</comment>
<keyword evidence="5" id="KW-1133">Transmembrane helix</keyword>
<dbReference type="STRING" id="6412.T1G5P2"/>
<keyword evidence="6 9" id="KW-0443">Lipid metabolism</keyword>
<dbReference type="GO" id="GO:0102965">
    <property type="term" value="F:alcohol-forming long-chain fatty acyl-CoA reductase activity"/>
    <property type="evidence" value="ECO:0007669"/>
    <property type="project" value="UniProtKB-EC"/>
</dbReference>
<dbReference type="GO" id="GO:0080019">
    <property type="term" value="F:alcohol-forming very long-chain fatty acyl-CoA reductase activity"/>
    <property type="evidence" value="ECO:0000318"/>
    <property type="project" value="GO_Central"/>
</dbReference>
<organism evidence="13 14">
    <name type="scientific">Helobdella robusta</name>
    <name type="common">Californian leech</name>
    <dbReference type="NCBI Taxonomy" id="6412"/>
    <lineage>
        <taxon>Eukaryota</taxon>
        <taxon>Metazoa</taxon>
        <taxon>Spiralia</taxon>
        <taxon>Lophotrochozoa</taxon>
        <taxon>Annelida</taxon>
        <taxon>Clitellata</taxon>
        <taxon>Hirudinea</taxon>
        <taxon>Rhynchobdellida</taxon>
        <taxon>Glossiphoniidae</taxon>
        <taxon>Helobdella</taxon>
    </lineage>
</organism>
<dbReference type="Proteomes" id="UP000015101">
    <property type="component" value="Unassembled WGS sequence"/>
</dbReference>
<dbReference type="OMA" id="NCILKHF"/>
<dbReference type="EnsemblMetazoa" id="HelroT84823">
    <property type="protein sequence ID" value="HelroP84823"/>
    <property type="gene ID" value="HelroG84823"/>
</dbReference>
<evidence type="ECO:0000256" key="6">
    <source>
        <dbReference type="ARBA" id="ARBA00023098"/>
    </source>
</evidence>
<dbReference type="InParanoid" id="T1G5P2"/>
<dbReference type="CDD" id="cd09071">
    <property type="entry name" value="FAR_C"/>
    <property type="match status" value="1"/>
</dbReference>
<reference evidence="14" key="1">
    <citation type="submission" date="2012-12" db="EMBL/GenBank/DDBJ databases">
        <authorList>
            <person name="Hellsten U."/>
            <person name="Grimwood J."/>
            <person name="Chapman J.A."/>
            <person name="Shapiro H."/>
            <person name="Aerts A."/>
            <person name="Otillar R.P."/>
            <person name="Terry A.Y."/>
            <person name="Boore J.L."/>
            <person name="Simakov O."/>
            <person name="Marletaz F."/>
            <person name="Cho S.-J."/>
            <person name="Edsinger-Gonzales E."/>
            <person name="Havlak P."/>
            <person name="Kuo D.-H."/>
            <person name="Larsson T."/>
            <person name="Lv J."/>
            <person name="Arendt D."/>
            <person name="Savage R."/>
            <person name="Osoegawa K."/>
            <person name="de Jong P."/>
            <person name="Lindberg D.R."/>
            <person name="Seaver E.C."/>
            <person name="Weisblat D.A."/>
            <person name="Putnam N.H."/>
            <person name="Grigoriev I.V."/>
            <person name="Rokhsar D.S."/>
        </authorList>
    </citation>
    <scope>NUCLEOTIDE SEQUENCE</scope>
</reference>
<evidence type="ECO:0000256" key="4">
    <source>
        <dbReference type="ARBA" id="ARBA00022692"/>
    </source>
</evidence>
<keyword evidence="7" id="KW-0472">Membrane</keyword>
<dbReference type="GeneID" id="20216389"/>
<accession>T1G5P2</accession>
<dbReference type="Gene3D" id="3.40.50.720">
    <property type="entry name" value="NAD(P)-binding Rossmann-like Domain"/>
    <property type="match status" value="1"/>
</dbReference>
<evidence type="ECO:0000256" key="3">
    <source>
        <dbReference type="ARBA" id="ARBA00022516"/>
    </source>
</evidence>
<protein>
    <recommendedName>
        <fullName evidence="9">Fatty acyl-CoA reductase</fullName>
        <ecNumber evidence="9">1.2.1.84</ecNumber>
    </recommendedName>
</protein>
<name>T1G5P2_HELRO</name>
<dbReference type="EC" id="1.2.1.84" evidence="9"/>
<reference evidence="12 14" key="2">
    <citation type="journal article" date="2013" name="Nature">
        <title>Insights into bilaterian evolution from three spiralian genomes.</title>
        <authorList>
            <person name="Simakov O."/>
            <person name="Marletaz F."/>
            <person name="Cho S.J."/>
            <person name="Edsinger-Gonzales E."/>
            <person name="Havlak P."/>
            <person name="Hellsten U."/>
            <person name="Kuo D.H."/>
            <person name="Larsson T."/>
            <person name="Lv J."/>
            <person name="Arendt D."/>
            <person name="Savage R."/>
            <person name="Osoegawa K."/>
            <person name="de Jong P."/>
            <person name="Grimwood J."/>
            <person name="Chapman J.A."/>
            <person name="Shapiro H."/>
            <person name="Aerts A."/>
            <person name="Otillar R.P."/>
            <person name="Terry A.Y."/>
            <person name="Boore J.L."/>
            <person name="Grigoriev I.V."/>
            <person name="Lindberg D.R."/>
            <person name="Seaver E.C."/>
            <person name="Weisblat D.A."/>
            <person name="Putnam N.H."/>
            <person name="Rokhsar D.S."/>
        </authorList>
    </citation>
    <scope>NUCLEOTIDE SEQUENCE</scope>
</reference>
<feature type="domain" description="Fatty acyl-CoA reductase C-terminal" evidence="10">
    <location>
        <begin position="359"/>
        <end position="450"/>
    </location>
</feature>